<proteinExistence type="predicted"/>
<dbReference type="AlphaFoldDB" id="A0A2G8RC39"/>
<evidence type="ECO:0000313" key="3">
    <source>
        <dbReference type="Proteomes" id="UP000231259"/>
    </source>
</evidence>
<dbReference type="InterPro" id="IPR038765">
    <property type="entry name" value="Papain-like_cys_pep_sf"/>
</dbReference>
<dbReference type="Proteomes" id="UP000231259">
    <property type="component" value="Unassembled WGS sequence"/>
</dbReference>
<evidence type="ECO:0000313" key="2">
    <source>
        <dbReference type="EMBL" id="PIL19107.1"/>
    </source>
</evidence>
<comment type="caution">
    <text evidence="2">The sequence shown here is derived from an EMBL/GenBank/DDBJ whole genome shotgun (WGS) entry which is preliminary data.</text>
</comment>
<dbReference type="SMART" id="SM00460">
    <property type="entry name" value="TGc"/>
    <property type="match status" value="1"/>
</dbReference>
<dbReference type="Pfam" id="PF01841">
    <property type="entry name" value="Transglut_core"/>
    <property type="match status" value="1"/>
</dbReference>
<organism evidence="2 3">
    <name type="scientific">Puniceibacterium antarcticum</name>
    <dbReference type="NCBI Taxonomy" id="1206336"/>
    <lineage>
        <taxon>Bacteria</taxon>
        <taxon>Pseudomonadati</taxon>
        <taxon>Pseudomonadota</taxon>
        <taxon>Alphaproteobacteria</taxon>
        <taxon>Rhodobacterales</taxon>
        <taxon>Paracoccaceae</taxon>
        <taxon>Puniceibacterium</taxon>
    </lineage>
</organism>
<accession>A0A2G8RC39</accession>
<dbReference type="PANTHER" id="PTHR33490">
    <property type="entry name" value="BLR5614 PROTEIN-RELATED"/>
    <property type="match status" value="1"/>
</dbReference>
<evidence type="ECO:0000259" key="1">
    <source>
        <dbReference type="SMART" id="SM00460"/>
    </source>
</evidence>
<dbReference type="Gene3D" id="2.60.40.2250">
    <property type="match status" value="1"/>
</dbReference>
<dbReference type="RefSeq" id="WP_099911800.1">
    <property type="nucleotide sequence ID" value="NZ_AWWI01000111.1"/>
</dbReference>
<protein>
    <recommendedName>
        <fullName evidence="1">Transglutaminase-like domain-containing protein</fullName>
    </recommendedName>
</protein>
<dbReference type="SUPFAM" id="SSF54001">
    <property type="entry name" value="Cysteine proteinases"/>
    <property type="match status" value="1"/>
</dbReference>
<reference evidence="2 3" key="1">
    <citation type="submission" date="2013-09" db="EMBL/GenBank/DDBJ databases">
        <title>Genome sequencing of Phaeobacter antarcticus sp. nov. SM1211.</title>
        <authorList>
            <person name="Zhang X.-Y."/>
            <person name="Liu C."/>
            <person name="Chen X.-L."/>
            <person name="Xie B.-B."/>
            <person name="Qin Q.-L."/>
            <person name="Rong J.-C."/>
            <person name="Zhang Y.-Z."/>
        </authorList>
    </citation>
    <scope>NUCLEOTIDE SEQUENCE [LARGE SCALE GENOMIC DNA]</scope>
    <source>
        <strain evidence="2 3">SM1211</strain>
    </source>
</reference>
<dbReference type="OrthoDB" id="5438043at2"/>
<dbReference type="InterPro" id="IPR002931">
    <property type="entry name" value="Transglutaminase-like"/>
</dbReference>
<dbReference type="Gene3D" id="3.10.620.30">
    <property type="match status" value="1"/>
</dbReference>
<feature type="domain" description="Transglutaminase-like" evidence="1">
    <location>
        <begin position="166"/>
        <end position="231"/>
    </location>
</feature>
<name>A0A2G8RC39_9RHOB</name>
<keyword evidence="3" id="KW-1185">Reference proteome</keyword>
<sequence>MLIRFGFEIDIDCVAPVPMLLALSTHSTLGQSPLNARLIGQDFVRAPQSCGARSYVDQFGNRITRIVTPAGSTRLWSDCVIDFAGDVDEQAPFAVQHPIADLPDDVLSYLLASRYCDSDNLTAQAWNIFGQTAEGWGRVEAIVAFVHQHVTFGYHFGRANKTASEVFREKTGVCRDFAHLAISLCRAMNIPARYASGYLGDIGVPYSGPPDFCAWFEVYLGGRWYTFDARYSTPRAARILMVRGADAADVAMITSFGGYRLTYFRVWTEEIDSTLSDDAVHDMLRTRPGGDPLVYPSSARMA</sequence>
<gene>
    <name evidence="2" type="ORF">P775_16125</name>
</gene>
<dbReference type="EMBL" id="AWWI01000111">
    <property type="protein sequence ID" value="PIL19107.1"/>
    <property type="molecule type" value="Genomic_DNA"/>
</dbReference>
<dbReference type="PANTHER" id="PTHR33490:SF12">
    <property type="entry name" value="BLL5557 PROTEIN"/>
    <property type="match status" value="1"/>
</dbReference>